<evidence type="ECO:0000256" key="1">
    <source>
        <dbReference type="SAM" id="MobiDB-lite"/>
    </source>
</evidence>
<gene>
    <name evidence="3" type="ORF">EFL26_22040</name>
</gene>
<comment type="caution">
    <text evidence="3">The sequence shown here is derived from an EMBL/GenBank/DDBJ whole genome shotgun (WGS) entry which is preliminary data.</text>
</comment>
<feature type="region of interest" description="Disordered" evidence="1">
    <location>
        <begin position="24"/>
        <end position="57"/>
    </location>
</feature>
<proteinExistence type="predicted"/>
<dbReference type="OrthoDB" id="3781444at2"/>
<evidence type="ECO:0000313" key="3">
    <source>
        <dbReference type="EMBL" id="RNM11920.1"/>
    </source>
</evidence>
<dbReference type="EMBL" id="RJSF01000047">
    <property type="protein sequence ID" value="RNM11920.1"/>
    <property type="molecule type" value="Genomic_DNA"/>
</dbReference>
<evidence type="ECO:0000313" key="4">
    <source>
        <dbReference type="Proteomes" id="UP000279994"/>
    </source>
</evidence>
<dbReference type="Proteomes" id="UP000279994">
    <property type="component" value="Unassembled WGS sequence"/>
</dbReference>
<reference evidence="3 4" key="1">
    <citation type="submission" date="2018-11" db="EMBL/GenBank/DDBJ databases">
        <authorList>
            <person name="Li F."/>
        </authorList>
    </citation>
    <scope>NUCLEOTIDE SEQUENCE [LARGE SCALE GENOMIC DNA]</scope>
    <source>
        <strain evidence="3 4">Gsoil 818</strain>
    </source>
</reference>
<feature type="compositionally biased region" description="Low complexity" evidence="1">
    <location>
        <begin position="24"/>
        <end position="50"/>
    </location>
</feature>
<name>A0A3N0GIQ3_9ACTN</name>
<organism evidence="3 4">
    <name type="scientific">Nocardioides pocheonensis</name>
    <dbReference type="NCBI Taxonomy" id="661485"/>
    <lineage>
        <taxon>Bacteria</taxon>
        <taxon>Bacillati</taxon>
        <taxon>Actinomycetota</taxon>
        <taxon>Actinomycetes</taxon>
        <taxon>Propionibacteriales</taxon>
        <taxon>Nocardioidaceae</taxon>
        <taxon>Nocardioides</taxon>
    </lineage>
</organism>
<keyword evidence="4" id="KW-1185">Reference proteome</keyword>
<accession>A0A3N0GIQ3</accession>
<evidence type="ECO:0000256" key="2">
    <source>
        <dbReference type="SAM" id="SignalP"/>
    </source>
</evidence>
<sequence>MTYVRRISALATALLLAALAGCAGGDDPAATQSPTPSSPAPTTATSTPPTDSEKASAAASAVLREYNDVGNQLRQDPSQPLSRLQSVATSTELAAQRNLLRNERKRGLHQVGDTKIAVLKVESVNLDNSDPSTGKVPTVQVDVCFDVSNVDVVNANGESIISPDRPDTSWIQFLVSNYRWDKDPDRAWRVASSQDLKRKPCDAS</sequence>
<feature type="signal peptide" evidence="2">
    <location>
        <begin position="1"/>
        <end position="23"/>
    </location>
</feature>
<dbReference type="AlphaFoldDB" id="A0A3N0GIQ3"/>
<keyword evidence="2" id="KW-0732">Signal</keyword>
<protein>
    <recommendedName>
        <fullName evidence="5">Lipoprotein</fullName>
    </recommendedName>
</protein>
<dbReference type="PROSITE" id="PS51257">
    <property type="entry name" value="PROKAR_LIPOPROTEIN"/>
    <property type="match status" value="1"/>
</dbReference>
<evidence type="ECO:0008006" key="5">
    <source>
        <dbReference type="Google" id="ProtNLM"/>
    </source>
</evidence>
<feature type="chain" id="PRO_5038903345" description="Lipoprotein" evidence="2">
    <location>
        <begin position="24"/>
        <end position="204"/>
    </location>
</feature>